<proteinExistence type="predicted"/>
<keyword evidence="2" id="KW-0812">Transmembrane</keyword>
<gene>
    <name evidence="3" type="ORF">Q605_AUC00092G0002</name>
</gene>
<name>W1VR28_9ACTO</name>
<protein>
    <submittedName>
        <fullName evidence="3">Uncharacterized protein</fullName>
    </submittedName>
</protein>
<accession>W1VR28</accession>
<organism evidence="3 4">
    <name type="scientific">Actinomyces urogenitalis DORA_12</name>
    <dbReference type="NCBI Taxonomy" id="1403939"/>
    <lineage>
        <taxon>Bacteria</taxon>
        <taxon>Bacillati</taxon>
        <taxon>Actinomycetota</taxon>
        <taxon>Actinomycetes</taxon>
        <taxon>Actinomycetales</taxon>
        <taxon>Actinomycetaceae</taxon>
        <taxon>Actinomyces</taxon>
    </lineage>
</organism>
<dbReference type="Proteomes" id="UP000018852">
    <property type="component" value="Unassembled WGS sequence"/>
</dbReference>
<dbReference type="EMBL" id="AZLV01000092">
    <property type="protein sequence ID" value="ETJ07260.1"/>
    <property type="molecule type" value="Genomic_DNA"/>
</dbReference>
<evidence type="ECO:0000256" key="1">
    <source>
        <dbReference type="SAM" id="MobiDB-lite"/>
    </source>
</evidence>
<sequence length="57" mass="6003">MPPLSVPPDDGTAAALFVLAFFVAPVLLERALLAGQKRTAGTRPVPAAQTPNNKNKY</sequence>
<evidence type="ECO:0000256" key="2">
    <source>
        <dbReference type="SAM" id="Phobius"/>
    </source>
</evidence>
<dbReference type="AlphaFoldDB" id="W1VR28"/>
<keyword evidence="2" id="KW-1133">Transmembrane helix</keyword>
<evidence type="ECO:0000313" key="4">
    <source>
        <dbReference type="Proteomes" id="UP000018852"/>
    </source>
</evidence>
<keyword evidence="2" id="KW-0472">Membrane</keyword>
<feature type="transmembrane region" description="Helical" evidence="2">
    <location>
        <begin position="12"/>
        <end position="33"/>
    </location>
</feature>
<reference evidence="3 4" key="1">
    <citation type="submission" date="2013-12" db="EMBL/GenBank/DDBJ databases">
        <title>A Varibaculum cambriense genome reconstructed from a premature infant gut community with otherwise low bacterial novelty that shifts toward anaerobic metabolism during the third week of life.</title>
        <authorList>
            <person name="Brown C.T."/>
            <person name="Sharon I."/>
            <person name="Thomas B.C."/>
            <person name="Castelle C.J."/>
            <person name="Morowitz M.J."/>
            <person name="Banfield J.F."/>
        </authorList>
    </citation>
    <scope>NUCLEOTIDE SEQUENCE [LARGE SCALE GENOMIC DNA]</scope>
    <source>
        <strain evidence="4">DORA_12</strain>
    </source>
</reference>
<feature type="region of interest" description="Disordered" evidence="1">
    <location>
        <begin position="38"/>
        <end position="57"/>
    </location>
</feature>
<comment type="caution">
    <text evidence="3">The sequence shown here is derived from an EMBL/GenBank/DDBJ whole genome shotgun (WGS) entry which is preliminary data.</text>
</comment>
<evidence type="ECO:0000313" key="3">
    <source>
        <dbReference type="EMBL" id="ETJ07260.1"/>
    </source>
</evidence>